<dbReference type="Proteomes" id="UP000319619">
    <property type="component" value="Unassembled WGS sequence"/>
</dbReference>
<dbReference type="GO" id="GO:0005886">
    <property type="term" value="C:plasma membrane"/>
    <property type="evidence" value="ECO:0007669"/>
    <property type="project" value="UniProtKB-SubCell"/>
</dbReference>
<dbReference type="Gene3D" id="3.40.1550.10">
    <property type="entry name" value="CheC-like"/>
    <property type="match status" value="1"/>
</dbReference>
<dbReference type="SUPFAM" id="SSF101801">
    <property type="entry name" value="Surface presentation of antigens (SPOA)"/>
    <property type="match status" value="1"/>
</dbReference>
<comment type="caution">
    <text evidence="10">The sequence shown here is derived from an EMBL/GenBank/DDBJ whole genome shotgun (WGS) entry which is preliminary data.</text>
</comment>
<evidence type="ECO:0000313" key="11">
    <source>
        <dbReference type="Proteomes" id="UP000319619"/>
    </source>
</evidence>
<keyword evidence="6" id="KW-0283">Flagellar rotation</keyword>
<dbReference type="InterPro" id="IPR028976">
    <property type="entry name" value="CheC-like_sf"/>
</dbReference>
<sequence>MTVNNSLDNVRKVLEPILENVATSLSMALNHTAEIELGEIHPANMQELAKDYPDEAVCMDVAFVEGFSDKIGFVLASKWAGTWTDLMLMGDGKAEFSPDEHLDGIGELLNQVNGVMVQGFSDLAGSAIKLDPVVTALDQVSNREEQWESYFRIDLTLAVEGFDQGTITMLLSPQFVEDLSSLAKPADEIVQMEDRPPPAVLDDVLESDQATEVRPAAFEEFGTDLSGGSGQSINVLMDVELPVIIELGRTNMFIRDILELCPGTIVELNKLSGEPVDLLINDKKFARGEVVVIDENFGIRITELVKVEDRIQTLK</sequence>
<dbReference type="PANTHER" id="PTHR43484:SF1">
    <property type="entry name" value="FLAGELLAR MOTOR SWITCH PROTEIN FLIN"/>
    <property type="match status" value="1"/>
</dbReference>
<evidence type="ECO:0000256" key="2">
    <source>
        <dbReference type="ARBA" id="ARBA00009226"/>
    </source>
</evidence>
<evidence type="ECO:0000259" key="9">
    <source>
        <dbReference type="Pfam" id="PF01052"/>
    </source>
</evidence>
<evidence type="ECO:0000256" key="7">
    <source>
        <dbReference type="ARBA" id="ARBA00023136"/>
    </source>
</evidence>
<dbReference type="EMBL" id="NJBN01000001">
    <property type="protein sequence ID" value="TKJ42237.1"/>
    <property type="molecule type" value="Genomic_DNA"/>
</dbReference>
<dbReference type="InterPro" id="IPR001543">
    <property type="entry name" value="FliN-like_C"/>
</dbReference>
<dbReference type="InterPro" id="IPR036429">
    <property type="entry name" value="SpoA-like_sf"/>
</dbReference>
<evidence type="ECO:0000256" key="6">
    <source>
        <dbReference type="ARBA" id="ARBA00022779"/>
    </source>
</evidence>
<evidence type="ECO:0000256" key="1">
    <source>
        <dbReference type="ARBA" id="ARBA00004413"/>
    </source>
</evidence>
<dbReference type="PRINTS" id="PR00956">
    <property type="entry name" value="FLGMOTORFLIN"/>
</dbReference>
<dbReference type="Pfam" id="PF01052">
    <property type="entry name" value="FliMN_C"/>
    <property type="match status" value="1"/>
</dbReference>
<keyword evidence="7" id="KW-0472">Membrane</keyword>
<dbReference type="GO" id="GO:0009425">
    <property type="term" value="C:bacterial-type flagellum basal body"/>
    <property type="evidence" value="ECO:0007669"/>
    <property type="project" value="InterPro"/>
</dbReference>
<organism evidence="10 11">
    <name type="scientific">candidate division LCP-89 bacterium B3_LCP</name>
    <dbReference type="NCBI Taxonomy" id="2012998"/>
    <lineage>
        <taxon>Bacteria</taxon>
        <taxon>Pseudomonadati</taxon>
        <taxon>Bacteria division LCP-89</taxon>
    </lineage>
</organism>
<evidence type="ECO:0000256" key="4">
    <source>
        <dbReference type="ARBA" id="ARBA00022475"/>
    </source>
</evidence>
<comment type="function">
    <text evidence="8">FliM is one of three proteins (FliG, FliN, FliM) that forms the rotor-mounted switch complex (C ring), located at the base of the basal body. This complex interacts with the CheY and CheZ chemotaxis proteins, in addition to contacting components of the motor that determine the direction of flagellar rotation.</text>
</comment>
<accession>A0A532V5I7</accession>
<gene>
    <name evidence="10" type="primary">fliN</name>
    <name evidence="10" type="ORF">CEE37_00745</name>
</gene>
<protein>
    <recommendedName>
        <fullName evidence="3">Flagellar motor switch protein FliN</fullName>
    </recommendedName>
</protein>
<keyword evidence="4" id="KW-1003">Cell membrane</keyword>
<dbReference type="InterPro" id="IPR012826">
    <property type="entry name" value="FliN"/>
</dbReference>
<evidence type="ECO:0000256" key="3">
    <source>
        <dbReference type="ARBA" id="ARBA00021897"/>
    </source>
</evidence>
<proteinExistence type="inferred from homology"/>
<keyword evidence="10" id="KW-0966">Cell projection</keyword>
<keyword evidence="5" id="KW-0145">Chemotaxis</keyword>
<dbReference type="NCBIfam" id="TIGR02480">
    <property type="entry name" value="fliN"/>
    <property type="match status" value="1"/>
</dbReference>
<evidence type="ECO:0000256" key="5">
    <source>
        <dbReference type="ARBA" id="ARBA00022500"/>
    </source>
</evidence>
<dbReference type="GO" id="GO:0071973">
    <property type="term" value="P:bacterial-type flagellum-dependent cell motility"/>
    <property type="evidence" value="ECO:0007669"/>
    <property type="project" value="InterPro"/>
</dbReference>
<name>A0A532V5I7_UNCL8</name>
<dbReference type="InterPro" id="IPR051469">
    <property type="entry name" value="FliN/MopA/SpaO"/>
</dbReference>
<dbReference type="SUPFAM" id="SSF103039">
    <property type="entry name" value="CheC-like"/>
    <property type="match status" value="1"/>
</dbReference>
<dbReference type="PANTHER" id="PTHR43484">
    <property type="match status" value="1"/>
</dbReference>
<dbReference type="AlphaFoldDB" id="A0A532V5I7"/>
<reference evidence="10 11" key="1">
    <citation type="submission" date="2017-06" db="EMBL/GenBank/DDBJ databases">
        <title>Novel microbial phyla capable of carbon fixation and sulfur reduction in deep-sea sediments.</title>
        <authorList>
            <person name="Huang J."/>
            <person name="Baker B."/>
            <person name="Wang Y."/>
        </authorList>
    </citation>
    <scope>NUCLEOTIDE SEQUENCE [LARGE SCALE GENOMIC DNA]</scope>
    <source>
        <strain evidence="10">B3_LCP</strain>
    </source>
</reference>
<evidence type="ECO:0000313" key="10">
    <source>
        <dbReference type="EMBL" id="TKJ42237.1"/>
    </source>
</evidence>
<evidence type="ECO:0000256" key="8">
    <source>
        <dbReference type="ARBA" id="ARBA00025044"/>
    </source>
</evidence>
<dbReference type="Gene3D" id="2.30.330.10">
    <property type="entry name" value="SpoA-like"/>
    <property type="match status" value="1"/>
</dbReference>
<feature type="domain" description="Flagellar motor switch protein FliN-like C-terminal" evidence="9">
    <location>
        <begin position="236"/>
        <end position="305"/>
    </location>
</feature>
<dbReference type="InterPro" id="IPR001172">
    <property type="entry name" value="FliN_T3SS_HrcQb"/>
</dbReference>
<keyword evidence="10" id="KW-0969">Cilium</keyword>
<keyword evidence="10" id="KW-0282">Flagellum</keyword>
<comment type="subcellular location">
    <subcellularLocation>
        <location evidence="1">Cell membrane</location>
        <topology evidence="1">Peripheral membrane protein</topology>
        <orientation evidence="1">Cytoplasmic side</orientation>
    </subcellularLocation>
</comment>
<dbReference type="GO" id="GO:0006935">
    <property type="term" value="P:chemotaxis"/>
    <property type="evidence" value="ECO:0007669"/>
    <property type="project" value="UniProtKB-KW"/>
</dbReference>
<dbReference type="GO" id="GO:0003774">
    <property type="term" value="F:cytoskeletal motor activity"/>
    <property type="evidence" value="ECO:0007669"/>
    <property type="project" value="InterPro"/>
</dbReference>
<comment type="similarity">
    <text evidence="2">Belongs to the FliN/MopA/SpaO family.</text>
</comment>